<dbReference type="GO" id="GO:0045901">
    <property type="term" value="P:positive regulation of translational elongation"/>
    <property type="evidence" value="ECO:0007669"/>
    <property type="project" value="InterPro"/>
</dbReference>
<dbReference type="PANTHER" id="PTHR11673">
    <property type="entry name" value="TRANSLATION INITIATION FACTOR 5A FAMILY MEMBER"/>
    <property type="match status" value="1"/>
</dbReference>
<protein>
    <recommendedName>
        <fullName evidence="1">Translation initiation factor 5A C-terminal domain-containing protein</fullName>
    </recommendedName>
</protein>
<organism evidence="2 3">
    <name type="scientific">Cavenderia fasciculata</name>
    <name type="common">Slime mold</name>
    <name type="synonym">Dictyostelium fasciculatum</name>
    <dbReference type="NCBI Taxonomy" id="261658"/>
    <lineage>
        <taxon>Eukaryota</taxon>
        <taxon>Amoebozoa</taxon>
        <taxon>Evosea</taxon>
        <taxon>Eumycetozoa</taxon>
        <taxon>Dictyostelia</taxon>
        <taxon>Acytosteliales</taxon>
        <taxon>Cavenderiaceae</taxon>
        <taxon>Cavenderia</taxon>
    </lineage>
</organism>
<dbReference type="InterPro" id="IPR001884">
    <property type="entry name" value="IF5A-like"/>
</dbReference>
<reference evidence="3" key="1">
    <citation type="journal article" date="2011" name="Genome Res.">
        <title>Phylogeny-wide analysis of social amoeba genomes highlights ancient origins for complex intercellular communication.</title>
        <authorList>
            <person name="Heidel A.J."/>
            <person name="Lawal H.M."/>
            <person name="Felder M."/>
            <person name="Schilde C."/>
            <person name="Helps N.R."/>
            <person name="Tunggal B."/>
            <person name="Rivero F."/>
            <person name="John U."/>
            <person name="Schleicher M."/>
            <person name="Eichinger L."/>
            <person name="Platzer M."/>
            <person name="Noegel A.A."/>
            <person name="Schaap P."/>
            <person name="Gloeckner G."/>
        </authorList>
    </citation>
    <scope>NUCLEOTIDE SEQUENCE [LARGE SCALE GENOMIC DNA]</scope>
    <source>
        <strain evidence="3">SH3</strain>
    </source>
</reference>
<dbReference type="Pfam" id="PF01287">
    <property type="entry name" value="eIF-5a"/>
    <property type="match status" value="1"/>
</dbReference>
<dbReference type="KEGG" id="dfa:DFA_07501"/>
<feature type="domain" description="Translation initiation factor 5A C-terminal" evidence="1">
    <location>
        <begin position="92"/>
        <end position="163"/>
    </location>
</feature>
<dbReference type="STRING" id="1054147.F4PWL3"/>
<evidence type="ECO:0000313" key="3">
    <source>
        <dbReference type="Proteomes" id="UP000007797"/>
    </source>
</evidence>
<dbReference type="OrthoDB" id="9975114at2759"/>
<dbReference type="InterPro" id="IPR012340">
    <property type="entry name" value="NA-bd_OB-fold"/>
</dbReference>
<sequence length="168" mass="18879">MNSNNSSPESTASLMVAARSFLEDNNDNDENALLLLSSRVLLYNGIPCNIVSCRLGRFKHGELIEFVCSEYFNKNQSHVFRLGQNKEIEVPIVTIKTYQLLLIDQDGYLSLLDESNGTTREDIKLPKNDKDLTSELQLSYNLDNSLNVQVAQIMGIEGVISFNQTNDD</sequence>
<dbReference type="GO" id="GO:0003746">
    <property type="term" value="F:translation elongation factor activity"/>
    <property type="evidence" value="ECO:0007669"/>
    <property type="project" value="InterPro"/>
</dbReference>
<dbReference type="GO" id="GO:0043022">
    <property type="term" value="F:ribosome binding"/>
    <property type="evidence" value="ECO:0007669"/>
    <property type="project" value="InterPro"/>
</dbReference>
<dbReference type="RefSeq" id="XP_004367360.1">
    <property type="nucleotide sequence ID" value="XM_004367303.1"/>
</dbReference>
<dbReference type="SUPFAM" id="SSF50249">
    <property type="entry name" value="Nucleic acid-binding proteins"/>
    <property type="match status" value="1"/>
</dbReference>
<evidence type="ECO:0000259" key="1">
    <source>
        <dbReference type="SMART" id="SM01376"/>
    </source>
</evidence>
<dbReference type="SMART" id="SM01376">
    <property type="entry name" value="eIF-5a"/>
    <property type="match status" value="1"/>
</dbReference>
<proteinExistence type="predicted"/>
<dbReference type="Proteomes" id="UP000007797">
    <property type="component" value="Unassembled WGS sequence"/>
</dbReference>
<dbReference type="GeneID" id="14872174"/>
<name>F4PWL3_CACFS</name>
<dbReference type="InterPro" id="IPR020189">
    <property type="entry name" value="IF5A_C"/>
</dbReference>
<keyword evidence="3" id="KW-1185">Reference proteome</keyword>
<evidence type="ECO:0000313" key="2">
    <source>
        <dbReference type="EMBL" id="EGG20377.1"/>
    </source>
</evidence>
<dbReference type="GO" id="GO:0045905">
    <property type="term" value="P:positive regulation of translational termination"/>
    <property type="evidence" value="ECO:0007669"/>
    <property type="project" value="InterPro"/>
</dbReference>
<dbReference type="EMBL" id="GL883013">
    <property type="protein sequence ID" value="EGG20377.1"/>
    <property type="molecule type" value="Genomic_DNA"/>
</dbReference>
<dbReference type="Gene3D" id="2.40.50.140">
    <property type="entry name" value="Nucleic acid-binding proteins"/>
    <property type="match status" value="1"/>
</dbReference>
<accession>F4PWL3</accession>
<dbReference type="GO" id="GO:0003723">
    <property type="term" value="F:RNA binding"/>
    <property type="evidence" value="ECO:0007669"/>
    <property type="project" value="InterPro"/>
</dbReference>
<gene>
    <name evidence="2" type="ORF">DFA_07501</name>
</gene>
<dbReference type="AlphaFoldDB" id="F4PWL3"/>